<evidence type="ECO:0000259" key="1">
    <source>
        <dbReference type="Pfam" id="PF04149"/>
    </source>
</evidence>
<organism evidence="2">
    <name type="scientific">Streptomyces sp. NBC_00008</name>
    <dbReference type="NCBI Taxonomy" id="2903610"/>
    <lineage>
        <taxon>Bacteria</taxon>
        <taxon>Bacillati</taxon>
        <taxon>Actinomycetota</taxon>
        <taxon>Actinomycetes</taxon>
        <taxon>Kitasatosporales</taxon>
        <taxon>Streptomycetaceae</taxon>
        <taxon>Streptomyces</taxon>
    </lineage>
</organism>
<dbReference type="EMBL" id="CP108313">
    <property type="protein sequence ID" value="WTW69315.1"/>
    <property type="molecule type" value="Genomic_DNA"/>
</dbReference>
<gene>
    <name evidence="2" type="ORF">OG398_14065</name>
</gene>
<dbReference type="InterPro" id="IPR007278">
    <property type="entry name" value="DUF397"/>
</dbReference>
<feature type="domain" description="DUF397" evidence="1">
    <location>
        <begin position="10"/>
        <end position="65"/>
    </location>
</feature>
<protein>
    <submittedName>
        <fullName evidence="2">DUF397 domain-containing protein</fullName>
    </submittedName>
</protein>
<evidence type="ECO:0000313" key="2">
    <source>
        <dbReference type="EMBL" id="WTW69315.1"/>
    </source>
</evidence>
<proteinExistence type="predicted"/>
<reference evidence="2" key="1">
    <citation type="submission" date="2022-10" db="EMBL/GenBank/DDBJ databases">
        <title>The complete genomes of actinobacterial strains from the NBC collection.</title>
        <authorList>
            <person name="Joergensen T.S."/>
            <person name="Alvarez Arevalo M."/>
            <person name="Sterndorff E.B."/>
            <person name="Faurdal D."/>
            <person name="Vuksanovic O."/>
            <person name="Mourched A.-S."/>
            <person name="Charusanti P."/>
            <person name="Shaw S."/>
            <person name="Blin K."/>
            <person name="Weber T."/>
        </authorList>
    </citation>
    <scope>NUCLEOTIDE SEQUENCE</scope>
    <source>
        <strain evidence="2">NBC_00008</strain>
    </source>
</reference>
<dbReference type="Pfam" id="PF04149">
    <property type="entry name" value="DUF397"/>
    <property type="match status" value="1"/>
</dbReference>
<dbReference type="AlphaFoldDB" id="A0AAU2VPL4"/>
<sequence length="72" mass="7282">MKTNTTIPPQWFKSSYSNNGGDCVEVAANLVAAHGVVPVRDSKNGNGPALNVATGSFAAFVAGVKAGEFGSV</sequence>
<name>A0AAU2VPL4_9ACTN</name>
<accession>A0AAU2VPL4</accession>